<comment type="similarity">
    <text evidence="2 7 8">In the C-terminal section; belongs to the purine/pyrimidine phosphoribosyltransferase family.</text>
</comment>
<feature type="domain" description="Glutamine amidotransferase type-2" evidence="10">
    <location>
        <begin position="2"/>
        <end position="232"/>
    </location>
</feature>
<dbReference type="PROSITE" id="PS51278">
    <property type="entry name" value="GATASE_TYPE_2"/>
    <property type="match status" value="1"/>
</dbReference>
<keyword evidence="5 7" id="KW-0658">Purine biosynthesis</keyword>
<gene>
    <name evidence="7" type="primary">purF</name>
    <name evidence="11" type="ORF">COT81_02870</name>
</gene>
<dbReference type="EMBL" id="PEZZ01000021">
    <property type="protein sequence ID" value="PIS05084.1"/>
    <property type="molecule type" value="Genomic_DNA"/>
</dbReference>
<evidence type="ECO:0000256" key="3">
    <source>
        <dbReference type="ARBA" id="ARBA00022676"/>
    </source>
</evidence>
<dbReference type="GO" id="GO:0004044">
    <property type="term" value="F:amidophosphoribosyltransferase activity"/>
    <property type="evidence" value="ECO:0007669"/>
    <property type="project" value="UniProtKB-UniRule"/>
</dbReference>
<organism evidence="11 12">
    <name type="scientific">Candidatus Buchananbacteria bacterium CG10_big_fil_rev_8_21_14_0_10_42_9</name>
    <dbReference type="NCBI Taxonomy" id="1974526"/>
    <lineage>
        <taxon>Bacteria</taxon>
        <taxon>Candidatus Buchananiibacteriota</taxon>
    </lineage>
</organism>
<comment type="function">
    <text evidence="7">Catalyzes the formation of phosphoribosylamine from phosphoribosylpyrophosphate (PRPP) and glutamine.</text>
</comment>
<dbReference type="InterPro" id="IPR017932">
    <property type="entry name" value="GATase_2_dom"/>
</dbReference>
<evidence type="ECO:0000313" key="11">
    <source>
        <dbReference type="EMBL" id="PIS05084.1"/>
    </source>
</evidence>
<sequence>MCGIVGVKTNNGAVAEIYESLVAMQNRGQDSAGIVTFDKRFHLKKGLGLVREVFRQENIDRLKGSFGIGQVRYATMGSVTNEEIQPFTTYSPYGIALTFNGTIYNSDKLKKELSDKDYRHVNTDNDGEVLLNLFAVGLERNNGGDFFEGVCKAVQYVYERARGGYSVVAAIAGKGIIAFRDPHGIRPLVWGVRESTFQPEHIFASENTMFEILNYKFQRDVEHGEVVFVDLQGKVFSKIIDQKEFRPCIFEYVYFARVDALLNGVSVYRSRLRMGQNLAAKIKRDYPNLEIDVVIPAPQCATTAGLACAHELGVRYTEGIVKNQMVGRTFIMPGQKIRQKANKYKLSVIDFEVKDKNVLVVDDSIVRGTVSRHIIQLMRKHGAKKVYFASTAPPLRYPDLYGIDLPTREEYIAYNKSIDEIRQSLGADELIYQDLDDLIEAVTRRGDLKFKRPHAAYFNGDYPTEGVTEEVLLEIERQRKAQKANLEGEGAQLI</sequence>
<dbReference type="InterPro" id="IPR005854">
    <property type="entry name" value="PurF"/>
</dbReference>
<evidence type="ECO:0000256" key="7">
    <source>
        <dbReference type="HAMAP-Rule" id="MF_01931"/>
    </source>
</evidence>
<reference evidence="12" key="1">
    <citation type="submission" date="2017-09" db="EMBL/GenBank/DDBJ databases">
        <title>Depth-based differentiation of microbial function through sediment-hosted aquifers and enrichment of novel symbionts in the deep terrestrial subsurface.</title>
        <authorList>
            <person name="Probst A.J."/>
            <person name="Ladd B."/>
            <person name="Jarett J.K."/>
            <person name="Geller-Mcgrath D.E."/>
            <person name="Sieber C.M.K."/>
            <person name="Emerson J.B."/>
            <person name="Anantharaman K."/>
            <person name="Thomas B.C."/>
            <person name="Malmstrom R."/>
            <person name="Stieglmeier M."/>
            <person name="Klingl A."/>
            <person name="Woyke T."/>
            <person name="Ryan C.M."/>
            <person name="Banfield J.F."/>
        </authorList>
    </citation>
    <scope>NUCLEOTIDE SEQUENCE [LARGE SCALE GENOMIC DNA]</scope>
</reference>
<dbReference type="Gene3D" id="3.40.50.2020">
    <property type="match status" value="1"/>
</dbReference>
<evidence type="ECO:0000256" key="8">
    <source>
        <dbReference type="PIRNR" id="PIRNR000485"/>
    </source>
</evidence>
<comment type="caution">
    <text evidence="7">Lacks conserved residue(s) required for the propagation of feature annotation.</text>
</comment>
<dbReference type="EC" id="2.4.2.14" evidence="7"/>
<dbReference type="InterPro" id="IPR000836">
    <property type="entry name" value="PRTase_dom"/>
</dbReference>
<dbReference type="Pfam" id="PF13522">
    <property type="entry name" value="GATase_6"/>
    <property type="match status" value="1"/>
</dbReference>
<dbReference type="Proteomes" id="UP000230935">
    <property type="component" value="Unassembled WGS sequence"/>
</dbReference>
<evidence type="ECO:0000256" key="2">
    <source>
        <dbReference type="ARBA" id="ARBA00010138"/>
    </source>
</evidence>
<keyword evidence="6 7" id="KW-0315">Glutamine amidotransferase</keyword>
<dbReference type="SUPFAM" id="SSF53271">
    <property type="entry name" value="PRTase-like"/>
    <property type="match status" value="1"/>
</dbReference>
<comment type="caution">
    <text evidence="11">The sequence shown here is derived from an EMBL/GenBank/DDBJ whole genome shotgun (WGS) entry which is preliminary data.</text>
</comment>
<evidence type="ECO:0000259" key="10">
    <source>
        <dbReference type="PROSITE" id="PS51278"/>
    </source>
</evidence>
<feature type="active site" description="Nucleophile" evidence="7 9">
    <location>
        <position position="2"/>
    </location>
</feature>
<accession>A0A2H0W160</accession>
<name>A0A2H0W160_9BACT</name>
<dbReference type="InterPro" id="IPR029055">
    <property type="entry name" value="Ntn_hydrolases_N"/>
</dbReference>
<evidence type="ECO:0000313" key="12">
    <source>
        <dbReference type="Proteomes" id="UP000230935"/>
    </source>
</evidence>
<dbReference type="SUPFAM" id="SSF56235">
    <property type="entry name" value="N-terminal nucleophile aminohydrolases (Ntn hydrolases)"/>
    <property type="match status" value="1"/>
</dbReference>
<evidence type="ECO:0000256" key="5">
    <source>
        <dbReference type="ARBA" id="ARBA00022755"/>
    </source>
</evidence>
<comment type="catalytic activity">
    <reaction evidence="7 8">
        <text>5-phospho-beta-D-ribosylamine + L-glutamate + diphosphate = 5-phospho-alpha-D-ribose 1-diphosphate + L-glutamine + H2O</text>
        <dbReference type="Rhea" id="RHEA:14905"/>
        <dbReference type="ChEBI" id="CHEBI:15377"/>
        <dbReference type="ChEBI" id="CHEBI:29985"/>
        <dbReference type="ChEBI" id="CHEBI:33019"/>
        <dbReference type="ChEBI" id="CHEBI:58017"/>
        <dbReference type="ChEBI" id="CHEBI:58359"/>
        <dbReference type="ChEBI" id="CHEBI:58681"/>
        <dbReference type="EC" id="2.4.2.14"/>
    </reaction>
</comment>
<dbReference type="HAMAP" id="MF_01931">
    <property type="entry name" value="PurF"/>
    <property type="match status" value="1"/>
</dbReference>
<dbReference type="GO" id="GO:0009113">
    <property type="term" value="P:purine nucleobase biosynthetic process"/>
    <property type="evidence" value="ECO:0007669"/>
    <property type="project" value="UniProtKB-UniRule"/>
</dbReference>
<dbReference type="InterPro" id="IPR029057">
    <property type="entry name" value="PRTase-like"/>
</dbReference>
<dbReference type="NCBIfam" id="TIGR01134">
    <property type="entry name" value="purF"/>
    <property type="match status" value="1"/>
</dbReference>
<dbReference type="PIRSF" id="PIRSF000485">
    <property type="entry name" value="Amd_phspho_trans"/>
    <property type="match status" value="1"/>
</dbReference>
<dbReference type="AlphaFoldDB" id="A0A2H0W160"/>
<evidence type="ECO:0000256" key="1">
    <source>
        <dbReference type="ARBA" id="ARBA00005209"/>
    </source>
</evidence>
<dbReference type="PANTHER" id="PTHR11907">
    <property type="entry name" value="AMIDOPHOSPHORIBOSYLTRANSFERASE"/>
    <property type="match status" value="1"/>
</dbReference>
<protein>
    <recommendedName>
        <fullName evidence="7">Amidophosphoribosyltransferase</fullName>
        <shortName evidence="7">ATase</shortName>
        <ecNumber evidence="7">2.4.2.14</ecNumber>
    </recommendedName>
    <alternativeName>
        <fullName evidence="7">Glutamine phosphoribosylpyrophosphate amidotransferase</fullName>
        <shortName evidence="7">GPATase</shortName>
    </alternativeName>
</protein>
<proteinExistence type="inferred from homology"/>
<dbReference type="Gene3D" id="3.60.20.10">
    <property type="entry name" value="Glutamine Phosphoribosylpyrophosphate, subunit 1, domain 1"/>
    <property type="match status" value="1"/>
</dbReference>
<keyword evidence="3 7" id="KW-0328">Glycosyltransferase</keyword>
<evidence type="ECO:0000256" key="9">
    <source>
        <dbReference type="PIRSR" id="PIRSR000485-1"/>
    </source>
</evidence>
<keyword evidence="4 7" id="KW-0808">Transferase</keyword>
<dbReference type="CDD" id="cd06223">
    <property type="entry name" value="PRTases_typeI"/>
    <property type="match status" value="1"/>
</dbReference>
<evidence type="ECO:0000256" key="6">
    <source>
        <dbReference type="ARBA" id="ARBA00022962"/>
    </source>
</evidence>
<comment type="pathway">
    <text evidence="1 7 8">Purine metabolism; IMP biosynthesis via de novo pathway; N(1)-(5-phospho-D-ribosyl)glycinamide from 5-phospho-alpha-D-ribose 1-diphosphate: step 1/2.</text>
</comment>
<evidence type="ECO:0000256" key="4">
    <source>
        <dbReference type="ARBA" id="ARBA00022679"/>
    </source>
</evidence>
<dbReference type="UniPathway" id="UPA00074">
    <property type="reaction ID" value="UER00124"/>
</dbReference>
<dbReference type="GO" id="GO:0006189">
    <property type="term" value="P:'de novo' IMP biosynthetic process"/>
    <property type="evidence" value="ECO:0007669"/>
    <property type="project" value="UniProtKB-UniRule"/>
</dbReference>